<evidence type="ECO:0008006" key="6">
    <source>
        <dbReference type="Google" id="ProtNLM"/>
    </source>
</evidence>
<dbReference type="EMBL" id="MDJD01000043">
    <property type="protein sequence ID" value="OEK07968.1"/>
    <property type="molecule type" value="Genomic_DNA"/>
</dbReference>
<dbReference type="Pfam" id="PF02567">
    <property type="entry name" value="PhzC-PhzF"/>
    <property type="match status" value="1"/>
</dbReference>
<feature type="active site" evidence="3">
    <location>
        <position position="44"/>
    </location>
</feature>
<reference evidence="4 5" key="1">
    <citation type="submission" date="2016-05" db="EMBL/GenBank/DDBJ databases">
        <title>Draft Genome Sequence of Algibacter sp. Strain SK-16 Isolated from the Surface Water of Aburatsubo Inlet.</title>
        <authorList>
            <person name="Wong S.-K."/>
            <person name="Yoshizawa S."/>
            <person name="Nakajima Y."/>
            <person name="Ogura Y."/>
            <person name="Tetsuya H."/>
            <person name="Hamasaki K."/>
        </authorList>
    </citation>
    <scope>NUCLEOTIDE SEQUENCE [LARGE SCALE GENOMIC DNA]</scope>
    <source>
        <strain evidence="4 5">SK-16</strain>
    </source>
</reference>
<dbReference type="Proteomes" id="UP000095713">
    <property type="component" value="Unassembled WGS sequence"/>
</dbReference>
<accession>A0A1E5T9F0</accession>
<dbReference type="AlphaFoldDB" id="A0A1E5T9F0"/>
<dbReference type="RefSeq" id="WP_069830426.1">
    <property type="nucleotide sequence ID" value="NZ_MDJD01000043.1"/>
</dbReference>
<dbReference type="Gene3D" id="3.10.310.10">
    <property type="entry name" value="Diaminopimelate Epimerase, Chain A, domain 1"/>
    <property type="match status" value="2"/>
</dbReference>
<evidence type="ECO:0000256" key="3">
    <source>
        <dbReference type="PIRSR" id="PIRSR016184-1"/>
    </source>
</evidence>
<dbReference type="GO" id="GO:0005737">
    <property type="term" value="C:cytoplasm"/>
    <property type="evidence" value="ECO:0007669"/>
    <property type="project" value="TreeGrafter"/>
</dbReference>
<keyword evidence="5" id="KW-1185">Reference proteome</keyword>
<dbReference type="InterPro" id="IPR003719">
    <property type="entry name" value="Phenazine_PhzF-like"/>
</dbReference>
<evidence type="ECO:0000256" key="2">
    <source>
        <dbReference type="ARBA" id="ARBA00023235"/>
    </source>
</evidence>
<dbReference type="SUPFAM" id="SSF54506">
    <property type="entry name" value="Diaminopimelate epimerase-like"/>
    <property type="match status" value="1"/>
</dbReference>
<dbReference type="NCBIfam" id="TIGR00654">
    <property type="entry name" value="PhzF_family"/>
    <property type="match status" value="1"/>
</dbReference>
<dbReference type="OrthoDB" id="9788221at2"/>
<dbReference type="PIRSF" id="PIRSF016184">
    <property type="entry name" value="PhzC_PhzF"/>
    <property type="match status" value="1"/>
</dbReference>
<comment type="similarity">
    <text evidence="1">Belongs to the PhzF family.</text>
</comment>
<dbReference type="PANTHER" id="PTHR13774">
    <property type="entry name" value="PHENAZINE BIOSYNTHESIS PROTEIN"/>
    <property type="match status" value="1"/>
</dbReference>
<gene>
    <name evidence="4" type="ORF">A8C32_16025</name>
</gene>
<keyword evidence="2" id="KW-0413">Isomerase</keyword>
<name>A0A1E5T9F0_9FLAO</name>
<evidence type="ECO:0000313" key="5">
    <source>
        <dbReference type="Proteomes" id="UP000095713"/>
    </source>
</evidence>
<protein>
    <recommendedName>
        <fullName evidence="6">Isomerase</fullName>
    </recommendedName>
</protein>
<sequence length="264" mass="29722">MRIFTVDAFTDIPFKGNPAGVCVLEHKLTDKEYIDIAQEINLAETAFVYLENDVYQLRWFTPTVEVDLCGHATLATAKILFEKYVIKTDTIEFATKSGILTVSRVGDRLEMNFPVGKLSAFEGDDELLEAFLKEKPLTINTDKDWCVIELSNEASIVNFKPDLNLLLSHAKKSFVITAKSLNDQYDFISRFFGPAIGIDEDPVTGSAHCYLANYWSEKLAKNTLVGYQASKRGGVVECELIENDRVLLRGNCVIMSELLVEWDK</sequence>
<evidence type="ECO:0000313" key="4">
    <source>
        <dbReference type="EMBL" id="OEK07968.1"/>
    </source>
</evidence>
<proteinExistence type="inferred from homology"/>
<dbReference type="PANTHER" id="PTHR13774:SF17">
    <property type="entry name" value="PHENAZINE BIOSYNTHESIS-LIKE DOMAIN-CONTAINING PROTEIN"/>
    <property type="match status" value="1"/>
</dbReference>
<organism evidence="4 5">
    <name type="scientific">Flavivirga aquatica</name>
    <dbReference type="NCBI Taxonomy" id="1849968"/>
    <lineage>
        <taxon>Bacteria</taxon>
        <taxon>Pseudomonadati</taxon>
        <taxon>Bacteroidota</taxon>
        <taxon>Flavobacteriia</taxon>
        <taxon>Flavobacteriales</taxon>
        <taxon>Flavobacteriaceae</taxon>
        <taxon>Flavivirga</taxon>
    </lineage>
</organism>
<comment type="caution">
    <text evidence="4">The sequence shown here is derived from an EMBL/GenBank/DDBJ whole genome shotgun (WGS) entry which is preliminary data.</text>
</comment>
<evidence type="ECO:0000256" key="1">
    <source>
        <dbReference type="ARBA" id="ARBA00008270"/>
    </source>
</evidence>
<dbReference type="STRING" id="1849968.A8C32_16025"/>
<dbReference type="GO" id="GO:0016853">
    <property type="term" value="F:isomerase activity"/>
    <property type="evidence" value="ECO:0007669"/>
    <property type="project" value="UniProtKB-KW"/>
</dbReference>